<organism evidence="1 2">
    <name type="scientific">Nepenthes gracilis</name>
    <name type="common">Slender pitcher plant</name>
    <dbReference type="NCBI Taxonomy" id="150966"/>
    <lineage>
        <taxon>Eukaryota</taxon>
        <taxon>Viridiplantae</taxon>
        <taxon>Streptophyta</taxon>
        <taxon>Embryophyta</taxon>
        <taxon>Tracheophyta</taxon>
        <taxon>Spermatophyta</taxon>
        <taxon>Magnoliopsida</taxon>
        <taxon>eudicotyledons</taxon>
        <taxon>Gunneridae</taxon>
        <taxon>Pentapetalae</taxon>
        <taxon>Caryophyllales</taxon>
        <taxon>Nepenthaceae</taxon>
        <taxon>Nepenthes</taxon>
    </lineage>
</organism>
<dbReference type="AlphaFoldDB" id="A0AAD3XMU1"/>
<gene>
    <name evidence="1" type="ORF">Nepgr_011921</name>
</gene>
<dbReference type="Proteomes" id="UP001279734">
    <property type="component" value="Unassembled WGS sequence"/>
</dbReference>
<proteinExistence type="predicted"/>
<keyword evidence="2" id="KW-1185">Reference proteome</keyword>
<accession>A0AAD3XMU1</accession>
<comment type="caution">
    <text evidence="1">The sequence shown here is derived from an EMBL/GenBank/DDBJ whole genome shotgun (WGS) entry which is preliminary data.</text>
</comment>
<protein>
    <submittedName>
        <fullName evidence="1">Uncharacterized protein</fullName>
    </submittedName>
</protein>
<evidence type="ECO:0000313" key="2">
    <source>
        <dbReference type="Proteomes" id="UP001279734"/>
    </source>
</evidence>
<reference evidence="1" key="1">
    <citation type="submission" date="2023-05" db="EMBL/GenBank/DDBJ databases">
        <title>Nepenthes gracilis genome sequencing.</title>
        <authorList>
            <person name="Fukushima K."/>
        </authorList>
    </citation>
    <scope>NUCLEOTIDE SEQUENCE</scope>
    <source>
        <strain evidence="1">SING2019-196</strain>
    </source>
</reference>
<sequence length="73" mass="7951">MVPIGNRRHCAIELKSTVVVKLMPPVAIGWHPTTRLDHGRAIPRLVVVLLATTTAQLPPWTMPVPPSTLINLG</sequence>
<name>A0AAD3XMU1_NEPGR</name>
<dbReference type="EMBL" id="BSYO01000009">
    <property type="protein sequence ID" value="GMH10080.1"/>
    <property type="molecule type" value="Genomic_DNA"/>
</dbReference>
<evidence type="ECO:0000313" key="1">
    <source>
        <dbReference type="EMBL" id="GMH10080.1"/>
    </source>
</evidence>